<evidence type="ECO:0000313" key="20">
    <source>
        <dbReference type="Proteomes" id="UP001465976"/>
    </source>
</evidence>
<evidence type="ECO:0000256" key="7">
    <source>
        <dbReference type="ARBA" id="ARBA00023002"/>
    </source>
</evidence>
<evidence type="ECO:0000313" key="19">
    <source>
        <dbReference type="EMBL" id="KAL0570364.1"/>
    </source>
</evidence>
<dbReference type="InterPro" id="IPR005103">
    <property type="entry name" value="AA9_LPMO"/>
</dbReference>
<comment type="similarity">
    <text evidence="13">Belongs to the polysaccharide monooxygenase AA9 family.</text>
</comment>
<gene>
    <name evidence="19" type="ORF">V5O48_011592</name>
</gene>
<protein>
    <recommendedName>
        <fullName evidence="15">lytic cellulose monooxygenase (C4-dehydrogenating)</fullName>
        <ecNumber evidence="15">1.14.99.56</ecNumber>
    </recommendedName>
</protein>
<organism evidence="19 20">
    <name type="scientific">Marasmius crinis-equi</name>
    <dbReference type="NCBI Taxonomy" id="585013"/>
    <lineage>
        <taxon>Eukaryota</taxon>
        <taxon>Fungi</taxon>
        <taxon>Dikarya</taxon>
        <taxon>Basidiomycota</taxon>
        <taxon>Agaricomycotina</taxon>
        <taxon>Agaricomycetes</taxon>
        <taxon>Agaricomycetidae</taxon>
        <taxon>Agaricales</taxon>
        <taxon>Marasmiineae</taxon>
        <taxon>Marasmiaceae</taxon>
        <taxon>Marasmius</taxon>
    </lineage>
</organism>
<dbReference type="Proteomes" id="UP001465976">
    <property type="component" value="Unassembled WGS sequence"/>
</dbReference>
<evidence type="ECO:0000256" key="12">
    <source>
        <dbReference type="ARBA" id="ARBA00023326"/>
    </source>
</evidence>
<feature type="compositionally biased region" description="Low complexity" evidence="16">
    <location>
        <begin position="282"/>
        <end position="392"/>
    </location>
</feature>
<feature type="chain" id="PRO_5047404264" description="lytic cellulose monooxygenase (C4-dehydrogenating)" evidence="17">
    <location>
        <begin position="24"/>
        <end position="421"/>
    </location>
</feature>
<feature type="domain" description="Auxiliary Activity family 9 catalytic" evidence="18">
    <location>
        <begin position="24"/>
        <end position="267"/>
    </location>
</feature>
<keyword evidence="4" id="KW-0479">Metal-binding</keyword>
<evidence type="ECO:0000256" key="8">
    <source>
        <dbReference type="ARBA" id="ARBA00023008"/>
    </source>
</evidence>
<evidence type="ECO:0000256" key="2">
    <source>
        <dbReference type="ARBA" id="ARBA00004613"/>
    </source>
</evidence>
<comment type="catalytic activity">
    <reaction evidence="14">
        <text>[(1-&gt;4)-beta-D-glucosyl]n+m + reduced acceptor + O2 = 4-dehydro-beta-D-glucosyl-[(1-&gt;4)-beta-D-glucosyl]n-1 + [(1-&gt;4)-beta-D-glucosyl]m + acceptor + H2O.</text>
        <dbReference type="EC" id="1.14.99.56"/>
    </reaction>
</comment>
<evidence type="ECO:0000256" key="3">
    <source>
        <dbReference type="ARBA" id="ARBA00022525"/>
    </source>
</evidence>
<evidence type="ECO:0000256" key="11">
    <source>
        <dbReference type="ARBA" id="ARBA00023277"/>
    </source>
</evidence>
<accession>A0ABR3F535</accession>
<keyword evidence="6" id="KW-0136">Cellulose degradation</keyword>
<sequence>MFSSTFQTLLTALLLIPLVQVNAHGQLRSVSINGQNYDAPNLYYDGDARNANTPIRKGYKADSPSYLLPPDFSNDNKMACQEASAAPGLASAHPGDTITFKWEGATHELDGAFGAGSWVHGQGPIITYIGSCNGDCHSVDASQIGWQKIDFQGLWGGDILQTLRDALAAKPEPYRSTGVWGLANLIENQSQYSVQVPQGLKNGQYIIRSELSAVHNPLNGDPTSGPQNYVGCLQIDVTNGGDVELPYGTKAGSLYPTNGDLATYSVFNSPASFPEVGPAKWNGASGSSSNPSPPAQSQGSDNSNNNQGQQSGDNSNQNQGQNTDNSNQNQGGDNSNQNQGGDNSNQGQGQNLQSGSDSGSGSDNSNNGGDNSNQGQQNTDTGSNQGSSNSTGHCRRRTHKKRDVAIKGRHVAKRHAGKRLH</sequence>
<dbReference type="EC" id="1.14.99.56" evidence="15"/>
<dbReference type="Gene3D" id="2.70.50.70">
    <property type="match status" value="1"/>
</dbReference>
<evidence type="ECO:0000256" key="16">
    <source>
        <dbReference type="SAM" id="MobiDB-lite"/>
    </source>
</evidence>
<keyword evidence="12" id="KW-0624">Polysaccharide degradation</keyword>
<proteinExistence type="inferred from homology"/>
<keyword evidence="5 17" id="KW-0732">Signal</keyword>
<comment type="caution">
    <text evidence="19">The sequence shown here is derived from an EMBL/GenBank/DDBJ whole genome shotgun (WGS) entry which is preliminary data.</text>
</comment>
<name>A0ABR3F535_9AGAR</name>
<dbReference type="EMBL" id="JBAHYK010000948">
    <property type="protein sequence ID" value="KAL0570364.1"/>
    <property type="molecule type" value="Genomic_DNA"/>
</dbReference>
<keyword evidence="10" id="KW-1015">Disulfide bond</keyword>
<evidence type="ECO:0000256" key="6">
    <source>
        <dbReference type="ARBA" id="ARBA00023001"/>
    </source>
</evidence>
<keyword evidence="20" id="KW-1185">Reference proteome</keyword>
<evidence type="ECO:0000256" key="4">
    <source>
        <dbReference type="ARBA" id="ARBA00022723"/>
    </source>
</evidence>
<evidence type="ECO:0000256" key="17">
    <source>
        <dbReference type="SAM" id="SignalP"/>
    </source>
</evidence>
<keyword evidence="11" id="KW-0119">Carbohydrate metabolism</keyword>
<evidence type="ECO:0000256" key="10">
    <source>
        <dbReference type="ARBA" id="ARBA00023157"/>
    </source>
</evidence>
<keyword evidence="7" id="KW-0560">Oxidoreductase</keyword>
<comment type="subcellular location">
    <subcellularLocation>
        <location evidence="2">Secreted</location>
    </subcellularLocation>
</comment>
<evidence type="ECO:0000256" key="5">
    <source>
        <dbReference type="ARBA" id="ARBA00022729"/>
    </source>
</evidence>
<dbReference type="PANTHER" id="PTHR33353:SF10">
    <property type="entry name" value="ENDO-BETA-1,4-GLUCANASE D"/>
    <property type="match status" value="1"/>
</dbReference>
<comment type="cofactor">
    <cofactor evidence="1">
        <name>Cu(2+)</name>
        <dbReference type="ChEBI" id="CHEBI:29036"/>
    </cofactor>
</comment>
<keyword evidence="9" id="KW-0503">Monooxygenase</keyword>
<feature type="compositionally biased region" description="Basic residues" evidence="16">
    <location>
        <begin position="393"/>
        <end position="421"/>
    </location>
</feature>
<feature type="signal peptide" evidence="17">
    <location>
        <begin position="1"/>
        <end position="23"/>
    </location>
</feature>
<evidence type="ECO:0000256" key="9">
    <source>
        <dbReference type="ARBA" id="ARBA00023033"/>
    </source>
</evidence>
<evidence type="ECO:0000256" key="14">
    <source>
        <dbReference type="ARBA" id="ARBA00045077"/>
    </source>
</evidence>
<reference evidence="19 20" key="1">
    <citation type="submission" date="2024-02" db="EMBL/GenBank/DDBJ databases">
        <title>A draft genome for the cacao thread blight pathogen Marasmius crinis-equi.</title>
        <authorList>
            <person name="Cohen S.P."/>
            <person name="Baruah I.K."/>
            <person name="Amoako-Attah I."/>
            <person name="Bukari Y."/>
            <person name="Meinhardt L.W."/>
            <person name="Bailey B.A."/>
        </authorList>
    </citation>
    <scope>NUCLEOTIDE SEQUENCE [LARGE SCALE GENOMIC DNA]</scope>
    <source>
        <strain evidence="19 20">GH-76</strain>
    </source>
</reference>
<feature type="region of interest" description="Disordered" evidence="16">
    <location>
        <begin position="278"/>
        <end position="421"/>
    </location>
</feature>
<evidence type="ECO:0000259" key="18">
    <source>
        <dbReference type="Pfam" id="PF03443"/>
    </source>
</evidence>
<evidence type="ECO:0000256" key="1">
    <source>
        <dbReference type="ARBA" id="ARBA00001973"/>
    </source>
</evidence>
<evidence type="ECO:0000256" key="15">
    <source>
        <dbReference type="ARBA" id="ARBA00047174"/>
    </source>
</evidence>
<dbReference type="Pfam" id="PF03443">
    <property type="entry name" value="AA9"/>
    <property type="match status" value="1"/>
</dbReference>
<dbReference type="InterPro" id="IPR049892">
    <property type="entry name" value="AA9"/>
</dbReference>
<dbReference type="PANTHER" id="PTHR33353">
    <property type="entry name" value="PUTATIVE (AFU_ORTHOLOGUE AFUA_1G12560)-RELATED"/>
    <property type="match status" value="1"/>
</dbReference>
<evidence type="ECO:0000256" key="13">
    <source>
        <dbReference type="ARBA" id="ARBA00044502"/>
    </source>
</evidence>
<keyword evidence="8" id="KW-0186">Copper</keyword>
<keyword evidence="3" id="KW-0964">Secreted</keyword>